<reference evidence="2" key="1">
    <citation type="submission" date="2013-04" db="EMBL/GenBank/DDBJ databases">
        <authorList>
            <person name="Qu J."/>
            <person name="Murali S.C."/>
            <person name="Bandaranaike D."/>
            <person name="Bellair M."/>
            <person name="Blankenburg K."/>
            <person name="Chao H."/>
            <person name="Dinh H."/>
            <person name="Doddapaneni H."/>
            <person name="Downs B."/>
            <person name="Dugan-Rocha S."/>
            <person name="Elkadiri S."/>
            <person name="Gnanaolivu R.D."/>
            <person name="Hernandez B."/>
            <person name="Javaid M."/>
            <person name="Jayaseelan J.C."/>
            <person name="Lee S."/>
            <person name="Li M."/>
            <person name="Ming W."/>
            <person name="Munidasa M."/>
            <person name="Muniz J."/>
            <person name="Nguyen L."/>
            <person name="Ongeri F."/>
            <person name="Osuji N."/>
            <person name="Pu L.-L."/>
            <person name="Puazo M."/>
            <person name="Qu C."/>
            <person name="Quiroz J."/>
            <person name="Raj R."/>
            <person name="Weissenberger G."/>
            <person name="Xin Y."/>
            <person name="Zou X."/>
            <person name="Han Y."/>
            <person name="Richards S."/>
            <person name="Worley K."/>
            <person name="Muzny D."/>
            <person name="Gibbs R."/>
        </authorList>
    </citation>
    <scope>NUCLEOTIDE SEQUENCE</scope>
    <source>
        <strain evidence="2">Sampled in the wild</strain>
    </source>
</reference>
<dbReference type="Proteomes" id="UP000792457">
    <property type="component" value="Unassembled WGS sequence"/>
</dbReference>
<comment type="caution">
    <text evidence="2">The sequence shown here is derived from an EMBL/GenBank/DDBJ whole genome shotgun (WGS) entry which is preliminary data.</text>
</comment>
<evidence type="ECO:0000313" key="3">
    <source>
        <dbReference type="Proteomes" id="UP000792457"/>
    </source>
</evidence>
<dbReference type="EMBL" id="KZ309191">
    <property type="protein sequence ID" value="KAG8237603.1"/>
    <property type="molecule type" value="Genomic_DNA"/>
</dbReference>
<evidence type="ECO:0000313" key="2">
    <source>
        <dbReference type="EMBL" id="KAG8237603.1"/>
    </source>
</evidence>
<proteinExistence type="predicted"/>
<feature type="region of interest" description="Disordered" evidence="1">
    <location>
        <begin position="59"/>
        <end position="81"/>
    </location>
</feature>
<sequence>MNLHRIKQLTKNLARAAGGEAGEKGVRRIANSVVELRNSCWGRSSSSVADFPPSSVRHNEDNIPYHSHSGSWQGGSRRGQRHFHSNVDEPVFYGPDGQILTAEESRFLQDSIAAICDEEECGDGEWVDNWSDGGGMDEEMEAAFEQFLQLGQKSTTA</sequence>
<accession>A0A8K0PA73</accession>
<reference evidence="2" key="2">
    <citation type="submission" date="2017-10" db="EMBL/GenBank/DDBJ databases">
        <title>Ladona fulva Genome sequencing and assembly.</title>
        <authorList>
            <person name="Murali S."/>
            <person name="Richards S."/>
            <person name="Bandaranaike D."/>
            <person name="Bellair M."/>
            <person name="Blankenburg K."/>
            <person name="Chao H."/>
            <person name="Dinh H."/>
            <person name="Doddapaneni H."/>
            <person name="Dugan-Rocha S."/>
            <person name="Elkadiri S."/>
            <person name="Gnanaolivu R."/>
            <person name="Hernandez B."/>
            <person name="Skinner E."/>
            <person name="Javaid M."/>
            <person name="Lee S."/>
            <person name="Li M."/>
            <person name="Ming W."/>
            <person name="Munidasa M."/>
            <person name="Muniz J."/>
            <person name="Nguyen L."/>
            <person name="Hughes D."/>
            <person name="Osuji N."/>
            <person name="Pu L.-L."/>
            <person name="Puazo M."/>
            <person name="Qu C."/>
            <person name="Quiroz J."/>
            <person name="Raj R."/>
            <person name="Weissenberger G."/>
            <person name="Xin Y."/>
            <person name="Zou X."/>
            <person name="Han Y."/>
            <person name="Worley K."/>
            <person name="Muzny D."/>
            <person name="Gibbs R."/>
        </authorList>
    </citation>
    <scope>NUCLEOTIDE SEQUENCE</scope>
    <source>
        <strain evidence="2">Sampled in the wild</strain>
    </source>
</reference>
<evidence type="ECO:0000256" key="1">
    <source>
        <dbReference type="SAM" id="MobiDB-lite"/>
    </source>
</evidence>
<protein>
    <submittedName>
        <fullName evidence="2">Uncharacterized protein</fullName>
    </submittedName>
</protein>
<dbReference type="OrthoDB" id="8171816at2759"/>
<organism evidence="2 3">
    <name type="scientific">Ladona fulva</name>
    <name type="common">Scarce chaser dragonfly</name>
    <name type="synonym">Libellula fulva</name>
    <dbReference type="NCBI Taxonomy" id="123851"/>
    <lineage>
        <taxon>Eukaryota</taxon>
        <taxon>Metazoa</taxon>
        <taxon>Ecdysozoa</taxon>
        <taxon>Arthropoda</taxon>
        <taxon>Hexapoda</taxon>
        <taxon>Insecta</taxon>
        <taxon>Pterygota</taxon>
        <taxon>Palaeoptera</taxon>
        <taxon>Odonata</taxon>
        <taxon>Epiprocta</taxon>
        <taxon>Anisoptera</taxon>
        <taxon>Libelluloidea</taxon>
        <taxon>Libellulidae</taxon>
        <taxon>Ladona</taxon>
    </lineage>
</organism>
<gene>
    <name evidence="2" type="ORF">J437_LFUL012402</name>
</gene>
<dbReference type="AlphaFoldDB" id="A0A8K0PA73"/>
<keyword evidence="3" id="KW-1185">Reference proteome</keyword>
<name>A0A8K0PA73_LADFU</name>